<dbReference type="InterPro" id="IPR002048">
    <property type="entry name" value="EF_hand_dom"/>
</dbReference>
<dbReference type="AlphaFoldDB" id="A0A507BZ05"/>
<feature type="domain" description="EF-hand" evidence="1">
    <location>
        <begin position="512"/>
        <end position="547"/>
    </location>
</feature>
<dbReference type="PANTHER" id="PTHR20875:SF0">
    <property type="entry name" value="GH12158P"/>
    <property type="match status" value="1"/>
</dbReference>
<name>A0A507BZ05_9FUNG</name>
<dbReference type="InterPro" id="IPR011992">
    <property type="entry name" value="EF-hand-dom_pair"/>
</dbReference>
<dbReference type="GO" id="GO:0005509">
    <property type="term" value="F:calcium ion binding"/>
    <property type="evidence" value="ECO:0007669"/>
    <property type="project" value="InterPro"/>
</dbReference>
<dbReference type="GeneID" id="42007112"/>
<dbReference type="Gene3D" id="1.10.238.10">
    <property type="entry name" value="EF-hand"/>
    <property type="match status" value="4"/>
</dbReference>
<dbReference type="Proteomes" id="UP000319731">
    <property type="component" value="Unassembled WGS sequence"/>
</dbReference>
<proteinExistence type="predicted"/>
<accession>A0A507BZ05</accession>
<comment type="caution">
    <text evidence="2">The sequence shown here is derived from an EMBL/GenBank/DDBJ whole genome shotgun (WGS) entry which is preliminary data.</text>
</comment>
<dbReference type="OrthoDB" id="272072at2759"/>
<gene>
    <name evidence="2" type="ORF">SmJEL517_g05889</name>
</gene>
<dbReference type="InterPro" id="IPR052603">
    <property type="entry name" value="EFCB6"/>
</dbReference>
<protein>
    <recommendedName>
        <fullName evidence="1">EF-hand domain-containing protein</fullName>
    </recommendedName>
</protein>
<evidence type="ECO:0000313" key="2">
    <source>
        <dbReference type="EMBL" id="TPX30575.1"/>
    </source>
</evidence>
<feature type="domain" description="EF-hand" evidence="1">
    <location>
        <begin position="279"/>
        <end position="314"/>
    </location>
</feature>
<dbReference type="EMBL" id="QEAO01000063">
    <property type="protein sequence ID" value="TPX30575.1"/>
    <property type="molecule type" value="Genomic_DNA"/>
</dbReference>
<keyword evidence="3" id="KW-1185">Reference proteome</keyword>
<evidence type="ECO:0000259" key="1">
    <source>
        <dbReference type="PROSITE" id="PS50222"/>
    </source>
</evidence>
<evidence type="ECO:0000313" key="3">
    <source>
        <dbReference type="Proteomes" id="UP000319731"/>
    </source>
</evidence>
<dbReference type="SUPFAM" id="SSF47473">
    <property type="entry name" value="EF-hand"/>
    <property type="match status" value="3"/>
</dbReference>
<dbReference type="PANTHER" id="PTHR20875">
    <property type="entry name" value="EF-HAND CALCIUM-BINDING DOMAIN-CONTAINING PROTEIN 6-RELATED"/>
    <property type="match status" value="1"/>
</dbReference>
<dbReference type="PROSITE" id="PS50222">
    <property type="entry name" value="EF_HAND_2"/>
    <property type="match status" value="2"/>
</dbReference>
<dbReference type="RefSeq" id="XP_031022209.1">
    <property type="nucleotide sequence ID" value="XM_031171815.1"/>
</dbReference>
<dbReference type="STRING" id="1806994.A0A507BZ05"/>
<organism evidence="2 3">
    <name type="scientific">Synchytrium microbalum</name>
    <dbReference type="NCBI Taxonomy" id="1806994"/>
    <lineage>
        <taxon>Eukaryota</taxon>
        <taxon>Fungi</taxon>
        <taxon>Fungi incertae sedis</taxon>
        <taxon>Chytridiomycota</taxon>
        <taxon>Chytridiomycota incertae sedis</taxon>
        <taxon>Chytridiomycetes</taxon>
        <taxon>Synchytriales</taxon>
        <taxon>Synchytriaceae</taxon>
        <taxon>Synchytrium</taxon>
    </lineage>
</organism>
<reference evidence="2 3" key="1">
    <citation type="journal article" date="2019" name="Sci. Rep.">
        <title>Comparative genomics of chytrid fungi reveal insights into the obligate biotrophic and pathogenic lifestyle of Synchytrium endobioticum.</title>
        <authorList>
            <person name="van de Vossenberg B.T.L.H."/>
            <person name="Warris S."/>
            <person name="Nguyen H.D.T."/>
            <person name="van Gent-Pelzer M.P.E."/>
            <person name="Joly D.L."/>
            <person name="van de Geest H.C."/>
            <person name="Bonants P.J.M."/>
            <person name="Smith D.S."/>
            <person name="Levesque C.A."/>
            <person name="van der Lee T.A.J."/>
        </authorList>
    </citation>
    <scope>NUCLEOTIDE SEQUENCE [LARGE SCALE GENOMIC DNA]</scope>
    <source>
        <strain evidence="2 3">JEL517</strain>
    </source>
</reference>
<dbReference type="SMART" id="SM00054">
    <property type="entry name" value="EFh"/>
    <property type="match status" value="5"/>
</dbReference>
<sequence>MAPATSLSNLRRVEHTPKPDVQLVQSIENKLRARVFAARIRVSPLFADFDKLRSGFVTVSQFRRALGAIMDRGVVSPLMESEYTALARFYDAKGDGTVKWTTFVDSIDRVFGAKRLDQTPTQAIPPIDEVVGPVRPPLSPHSESVLHEIIERIRSYCKHHGCDVKSFFKDFDKHHNGYVTYNQMLRGIPPNLLSMEEEDLLISQYSDEVLEECNYFKLVNDVNRKTRRPRPDHATLVARLVDNSEHIPVGTEEIFTEKHDQGKITTDEVESQIKKCVYQERIRLIDFFRDFDRLNSGTVTEAQFRAGLRQSEIPLEQQDISPLLGRYGDSEGRVWYRKFCSSIETVFTNPDIESNPLLNVTPPSRDFLLKGCNELQPEEEARFQVIITRFRALVHEMNMNLIPFFKDFDKSLGSVGRVTRSHFSRLLSTMRMDVSDEDLHILLKKYEDRGRNKVNYMEFVKNVDPDAYKHPKARQMKSGPSYTSFVKPEVTADQPTSAFKTLFDRVLQQVALKRIRISDLFSDFDKLRSGSIPRDEFIRGVNSLALDFTMDEYESIADHYVDDTRVRSCRWKKFEEDVDLEFGDRDLESRPTAPPKHTTVSTNSGITKANLTDDEEKMLHKILEQMGSHLQLRGGLSLRTFRDFDKLCTGFVSHTQFRQVLSGLKINLTEDEYNVLCKKWMGEADNKERVWYVGFANELLKNERA</sequence>